<feature type="domain" description="PRC-barrel" evidence="1">
    <location>
        <begin position="158"/>
        <end position="225"/>
    </location>
</feature>
<feature type="domain" description="PRC-barrel" evidence="1">
    <location>
        <begin position="6"/>
        <end position="76"/>
    </location>
</feature>
<reference evidence="2 3" key="1">
    <citation type="submission" date="2018-02" db="EMBL/GenBank/DDBJ databases">
        <title>Solimicrobium silvestre gen. nov., sp. nov., isolated from alpine forest soil.</title>
        <authorList>
            <person name="Margesin R."/>
            <person name="Albuquerque L."/>
            <person name="Zhang D.-C."/>
            <person name="Froufe H.J.C."/>
            <person name="Severino R."/>
            <person name="Roxo I."/>
            <person name="Egas C."/>
            <person name="Da Costa M.S."/>
        </authorList>
    </citation>
    <scope>NUCLEOTIDE SEQUENCE [LARGE SCALE GENOMIC DNA]</scope>
    <source>
        <strain evidence="2 3">S20-91</strain>
    </source>
</reference>
<gene>
    <name evidence="2" type="ORF">S2091_3285</name>
</gene>
<evidence type="ECO:0000313" key="2">
    <source>
        <dbReference type="EMBL" id="PRC91943.1"/>
    </source>
</evidence>
<evidence type="ECO:0000313" key="3">
    <source>
        <dbReference type="Proteomes" id="UP000237839"/>
    </source>
</evidence>
<dbReference type="GO" id="GO:0019684">
    <property type="term" value="P:photosynthesis, light reaction"/>
    <property type="evidence" value="ECO:0007669"/>
    <property type="project" value="InterPro"/>
</dbReference>
<sequence>MLRNSNEFINCAISATDGAIGHIENFYFDDKTWVVRYLIVDTGNWLFSRKVLISPRAVEQVNWENKTISVNITKEQVKSSPNIDTEKPVSRQHEMTYNGYYGYPYYWEEIGLWGIDDYPPMMMPIYTESLTAPLGVEQEIERSQEQIKSKNYDPHLRSYKEIETYRILTSDGEIGHVKGLLIDEENWIVRYIIVDTTAWWPSQGVLIEIQRIKEVNWADNTIHINLTQQSIIDAPPYDSKELFNQEKEMGLKEHYQRLGYRIGE</sequence>
<keyword evidence="3" id="KW-1185">Reference proteome</keyword>
<proteinExistence type="predicted"/>
<organism evidence="2 3">
    <name type="scientific">Solimicrobium silvestre</name>
    <dbReference type="NCBI Taxonomy" id="2099400"/>
    <lineage>
        <taxon>Bacteria</taxon>
        <taxon>Pseudomonadati</taxon>
        <taxon>Pseudomonadota</taxon>
        <taxon>Betaproteobacteria</taxon>
        <taxon>Burkholderiales</taxon>
        <taxon>Oxalobacteraceae</taxon>
        <taxon>Solimicrobium</taxon>
    </lineage>
</organism>
<accession>A0A2S9GW44</accession>
<name>A0A2S9GW44_9BURK</name>
<dbReference type="InterPro" id="IPR027275">
    <property type="entry name" value="PRC-brl_dom"/>
</dbReference>
<comment type="caution">
    <text evidence="2">The sequence shown here is derived from an EMBL/GenBank/DDBJ whole genome shotgun (WGS) entry which is preliminary data.</text>
</comment>
<dbReference type="InterPro" id="IPR011033">
    <property type="entry name" value="PRC_barrel-like_sf"/>
</dbReference>
<evidence type="ECO:0000259" key="1">
    <source>
        <dbReference type="Pfam" id="PF05239"/>
    </source>
</evidence>
<dbReference type="RefSeq" id="WP_105533037.1">
    <property type="nucleotide sequence ID" value="NZ_PUGF01000017.1"/>
</dbReference>
<dbReference type="AlphaFoldDB" id="A0A2S9GW44"/>
<protein>
    <submittedName>
        <fullName evidence="2">PRC-barrel domain</fullName>
    </submittedName>
</protein>
<dbReference type="Gene3D" id="3.90.50.10">
    <property type="entry name" value="Photosynthetic Reaction Center, subunit H, domain 2"/>
    <property type="match status" value="2"/>
</dbReference>
<dbReference type="SUPFAM" id="SSF50346">
    <property type="entry name" value="PRC-barrel domain"/>
    <property type="match status" value="2"/>
</dbReference>
<dbReference type="InterPro" id="IPR014747">
    <property type="entry name" value="Bac_photo_RC_H_C"/>
</dbReference>
<dbReference type="Proteomes" id="UP000237839">
    <property type="component" value="Unassembled WGS sequence"/>
</dbReference>
<dbReference type="OrthoDB" id="9793882at2"/>
<dbReference type="Pfam" id="PF05239">
    <property type="entry name" value="PRC"/>
    <property type="match status" value="2"/>
</dbReference>
<dbReference type="GO" id="GO:0030077">
    <property type="term" value="C:plasma membrane light-harvesting complex"/>
    <property type="evidence" value="ECO:0007669"/>
    <property type="project" value="InterPro"/>
</dbReference>
<dbReference type="EMBL" id="PUGF01000017">
    <property type="protein sequence ID" value="PRC91943.1"/>
    <property type="molecule type" value="Genomic_DNA"/>
</dbReference>